<evidence type="ECO:0000313" key="2">
    <source>
        <dbReference type="Proteomes" id="UP000308600"/>
    </source>
</evidence>
<proteinExistence type="predicted"/>
<sequence length="467" mass="51302">MKSKNQGLSVPRMLTTAFTLAMVTYSITHLISLADLWLHATSSAIIYNVTTYPKDIHLNYGAVWRESSLECTGSRCHLHGMEDPWEDIVQNGFAIASNASTNISVPWSVNTLRDFEDLAVIVPHTSDPDLRWLAPSIGMRANCSNVTPECLAGVGASPTYNCSMLATRMKQPELSQLPFYSGTSTLDGSSIIENAVLPYGDVVFLQFSWPLVRMALSVSNRFIHFDTSILGARPCAFTMCTISMFNVTLSHTGGGSFTLRPAIMRPSYDSIMADMGPEGFVHVSMDQLANYLLPYAIFETNETNVIASLNQGFSRQFLGLNTYLFQIAPAHNFSLVQPTSIVPRYSLAPVFAYISLILIYSLIALAIFIWASLIPTPVVKAPNGEEMTSLELTQRHLTDPMMIVASILHSQSQTGTPPEPKIGTNPVEMYDEDQHTPRLIVGIEGKSADAGRRFRVRENAGLTSSEG</sequence>
<dbReference type="Proteomes" id="UP000308600">
    <property type="component" value="Unassembled WGS sequence"/>
</dbReference>
<organism evidence="1 2">
    <name type="scientific">Pluteus cervinus</name>
    <dbReference type="NCBI Taxonomy" id="181527"/>
    <lineage>
        <taxon>Eukaryota</taxon>
        <taxon>Fungi</taxon>
        <taxon>Dikarya</taxon>
        <taxon>Basidiomycota</taxon>
        <taxon>Agaricomycotina</taxon>
        <taxon>Agaricomycetes</taxon>
        <taxon>Agaricomycetidae</taxon>
        <taxon>Agaricales</taxon>
        <taxon>Pluteineae</taxon>
        <taxon>Pluteaceae</taxon>
        <taxon>Pluteus</taxon>
    </lineage>
</organism>
<keyword evidence="2" id="KW-1185">Reference proteome</keyword>
<protein>
    <submittedName>
        <fullName evidence="1">Uncharacterized protein</fullName>
    </submittedName>
</protein>
<evidence type="ECO:0000313" key="1">
    <source>
        <dbReference type="EMBL" id="TFK66895.1"/>
    </source>
</evidence>
<dbReference type="EMBL" id="ML208391">
    <property type="protein sequence ID" value="TFK66895.1"/>
    <property type="molecule type" value="Genomic_DNA"/>
</dbReference>
<name>A0ACD3AM95_9AGAR</name>
<reference evidence="1 2" key="1">
    <citation type="journal article" date="2019" name="Nat. Ecol. Evol.">
        <title>Megaphylogeny resolves global patterns of mushroom evolution.</title>
        <authorList>
            <person name="Varga T."/>
            <person name="Krizsan K."/>
            <person name="Foldi C."/>
            <person name="Dima B."/>
            <person name="Sanchez-Garcia M."/>
            <person name="Sanchez-Ramirez S."/>
            <person name="Szollosi G.J."/>
            <person name="Szarkandi J.G."/>
            <person name="Papp V."/>
            <person name="Albert L."/>
            <person name="Andreopoulos W."/>
            <person name="Angelini C."/>
            <person name="Antonin V."/>
            <person name="Barry K.W."/>
            <person name="Bougher N.L."/>
            <person name="Buchanan P."/>
            <person name="Buyck B."/>
            <person name="Bense V."/>
            <person name="Catcheside P."/>
            <person name="Chovatia M."/>
            <person name="Cooper J."/>
            <person name="Damon W."/>
            <person name="Desjardin D."/>
            <person name="Finy P."/>
            <person name="Geml J."/>
            <person name="Haridas S."/>
            <person name="Hughes K."/>
            <person name="Justo A."/>
            <person name="Karasinski D."/>
            <person name="Kautmanova I."/>
            <person name="Kiss B."/>
            <person name="Kocsube S."/>
            <person name="Kotiranta H."/>
            <person name="LaButti K.M."/>
            <person name="Lechner B.E."/>
            <person name="Liimatainen K."/>
            <person name="Lipzen A."/>
            <person name="Lukacs Z."/>
            <person name="Mihaltcheva S."/>
            <person name="Morgado L.N."/>
            <person name="Niskanen T."/>
            <person name="Noordeloos M.E."/>
            <person name="Ohm R.A."/>
            <person name="Ortiz-Santana B."/>
            <person name="Ovrebo C."/>
            <person name="Racz N."/>
            <person name="Riley R."/>
            <person name="Savchenko A."/>
            <person name="Shiryaev A."/>
            <person name="Soop K."/>
            <person name="Spirin V."/>
            <person name="Szebenyi C."/>
            <person name="Tomsovsky M."/>
            <person name="Tulloss R.E."/>
            <person name="Uehling J."/>
            <person name="Grigoriev I.V."/>
            <person name="Vagvolgyi C."/>
            <person name="Papp T."/>
            <person name="Martin F.M."/>
            <person name="Miettinen O."/>
            <person name="Hibbett D.S."/>
            <person name="Nagy L.G."/>
        </authorList>
    </citation>
    <scope>NUCLEOTIDE SEQUENCE [LARGE SCALE GENOMIC DNA]</scope>
    <source>
        <strain evidence="1 2">NL-1719</strain>
    </source>
</reference>
<gene>
    <name evidence="1" type="ORF">BDN72DRAFT_126825</name>
</gene>
<accession>A0ACD3AM95</accession>